<organism evidence="6 7">
    <name type="scientific">Caenorhabditis angaria</name>
    <dbReference type="NCBI Taxonomy" id="860376"/>
    <lineage>
        <taxon>Eukaryota</taxon>
        <taxon>Metazoa</taxon>
        <taxon>Ecdysozoa</taxon>
        <taxon>Nematoda</taxon>
        <taxon>Chromadorea</taxon>
        <taxon>Rhabditida</taxon>
        <taxon>Rhabditina</taxon>
        <taxon>Rhabditomorpha</taxon>
        <taxon>Rhabditoidea</taxon>
        <taxon>Rhabditidae</taxon>
        <taxon>Peloderinae</taxon>
        <taxon>Caenorhabditis</taxon>
    </lineage>
</organism>
<dbReference type="EC" id="2.3.2.26" evidence="2"/>
<dbReference type="EMBL" id="CANHGI010000002">
    <property type="protein sequence ID" value="CAI5440609.1"/>
    <property type="molecule type" value="Genomic_DNA"/>
</dbReference>
<feature type="region of interest" description="Disordered" evidence="5">
    <location>
        <begin position="533"/>
        <end position="566"/>
    </location>
</feature>
<feature type="coiled-coil region" evidence="4">
    <location>
        <begin position="22"/>
        <end position="57"/>
    </location>
</feature>
<dbReference type="GO" id="GO:0061630">
    <property type="term" value="F:ubiquitin protein ligase activity"/>
    <property type="evidence" value="ECO:0007669"/>
    <property type="project" value="UniProtKB-EC"/>
</dbReference>
<evidence type="ECO:0000256" key="1">
    <source>
        <dbReference type="ARBA" id="ARBA00000885"/>
    </source>
</evidence>
<comment type="catalytic activity">
    <reaction evidence="1">
        <text>S-ubiquitinyl-[E2 ubiquitin-conjugating enzyme]-L-cysteine + [acceptor protein]-L-lysine = [E2 ubiquitin-conjugating enzyme]-L-cysteine + N(6)-ubiquitinyl-[acceptor protein]-L-lysine.</text>
        <dbReference type="EC" id="2.3.2.26"/>
    </reaction>
</comment>
<dbReference type="InterPro" id="IPR044611">
    <property type="entry name" value="E3A/B/C-like"/>
</dbReference>
<name>A0A9P1I8J8_9PELO</name>
<keyword evidence="3" id="KW-0808">Transferase</keyword>
<dbReference type="GO" id="GO:0000209">
    <property type="term" value="P:protein polyubiquitination"/>
    <property type="evidence" value="ECO:0007669"/>
    <property type="project" value="InterPro"/>
</dbReference>
<dbReference type="PANTHER" id="PTHR45700">
    <property type="entry name" value="UBIQUITIN-PROTEIN LIGASE E3C"/>
    <property type="match status" value="1"/>
</dbReference>
<dbReference type="GO" id="GO:0006511">
    <property type="term" value="P:ubiquitin-dependent protein catabolic process"/>
    <property type="evidence" value="ECO:0007669"/>
    <property type="project" value="TreeGrafter"/>
</dbReference>
<evidence type="ECO:0000256" key="2">
    <source>
        <dbReference type="ARBA" id="ARBA00012485"/>
    </source>
</evidence>
<dbReference type="AlphaFoldDB" id="A0A9P1I8J8"/>
<keyword evidence="7" id="KW-1185">Reference proteome</keyword>
<comment type="caution">
    <text evidence="6">The sequence shown here is derived from an EMBL/GenBank/DDBJ whole genome shotgun (WGS) entry which is preliminary data.</text>
</comment>
<dbReference type="PANTHER" id="PTHR45700:SF2">
    <property type="entry name" value="UBIQUITIN-PROTEIN LIGASE E3C"/>
    <property type="match status" value="1"/>
</dbReference>
<evidence type="ECO:0000256" key="5">
    <source>
        <dbReference type="SAM" id="MobiDB-lite"/>
    </source>
</evidence>
<keyword evidence="4" id="KW-0175">Coiled coil</keyword>
<evidence type="ECO:0000256" key="4">
    <source>
        <dbReference type="SAM" id="Coils"/>
    </source>
</evidence>
<accession>A0A9P1I8J8</accession>
<evidence type="ECO:0000313" key="7">
    <source>
        <dbReference type="Proteomes" id="UP001152747"/>
    </source>
</evidence>
<protein>
    <recommendedName>
        <fullName evidence="2">HECT-type E3 ubiquitin transferase</fullName>
        <ecNumber evidence="2">2.3.2.26</ecNumber>
    </recommendedName>
</protein>
<evidence type="ECO:0000313" key="6">
    <source>
        <dbReference type="EMBL" id="CAI5440609.1"/>
    </source>
</evidence>
<gene>
    <name evidence="6" type="ORF">CAMP_LOCUS3246</name>
</gene>
<evidence type="ECO:0000256" key="3">
    <source>
        <dbReference type="ARBA" id="ARBA00022679"/>
    </source>
</evidence>
<sequence length="566" mass="65347">MSLNFAFFNGEVTRDRKQEAFMRSLNERNNFLEHLNNLSEQRNLEDKKNRAAKLVQKKWREYWKKQEKRKEYRQRFDNMSNDVAPGNGEMMAKLLVNFYEQKMDEERLIICLNEIIKTAREQPSVIPKILPNSRRICLTKCCLKFMRSATSQTNFFMILRFLESFVINEQKLFEIAVKIGFFEAQIALLNAVNEPKMEKIGEKIGMRAQQKSISIHSPLIYQKFIESATKSAPDLIFFNILLPQFAQSITPEKSAFPTFFVGQKYSEEISQYFDALAGSSCAENLAENHGNGMETENLVDSYLKERIETILESAKFRRIAQSYANLNNVNVITIVSLQRQFLRIVDSLAASENFMNSLWDYIRKSIDDRGFFDEKCTDIEFLISALILFCGCVKNRISSITDSEFQPDIIIPNFVGVLYLLRDTCLKLINLVHPDFPGGAGNLKLKELEARLEDAKKKWQEVCDAVVTTLQAVHEKDERLKFLTEKFWSDHDRNVVITKWDGDFVGIQRRRIGRGANNQNEDSTFVQQLLADYDSDSSSSSSSASDDEHTGISRKTRAKTLTNRRP</sequence>
<dbReference type="OrthoDB" id="5909879at2759"/>
<dbReference type="Proteomes" id="UP001152747">
    <property type="component" value="Unassembled WGS sequence"/>
</dbReference>
<feature type="compositionally biased region" description="Basic residues" evidence="5">
    <location>
        <begin position="552"/>
        <end position="566"/>
    </location>
</feature>
<reference evidence="6" key="1">
    <citation type="submission" date="2022-11" db="EMBL/GenBank/DDBJ databases">
        <authorList>
            <person name="Kikuchi T."/>
        </authorList>
    </citation>
    <scope>NUCLEOTIDE SEQUENCE</scope>
    <source>
        <strain evidence="6">PS1010</strain>
    </source>
</reference>
<proteinExistence type="predicted"/>